<comment type="subcellular location">
    <subcellularLocation>
        <location evidence="1">Secreted</location>
    </subcellularLocation>
</comment>
<evidence type="ECO:0000256" key="1">
    <source>
        <dbReference type="ARBA" id="ARBA00004613"/>
    </source>
</evidence>
<evidence type="ECO:0000256" key="3">
    <source>
        <dbReference type="ARBA" id="ARBA00022525"/>
    </source>
</evidence>
<keyword evidence="6" id="KW-1015">Disulfide bond</keyword>
<dbReference type="STRING" id="81985.R0GEH6"/>
<evidence type="ECO:0000313" key="10">
    <source>
        <dbReference type="Proteomes" id="UP000029121"/>
    </source>
</evidence>
<keyword evidence="8" id="KW-0812">Transmembrane</keyword>
<dbReference type="Pfam" id="PF05498">
    <property type="entry name" value="RALF"/>
    <property type="match status" value="1"/>
</dbReference>
<evidence type="ECO:0000256" key="7">
    <source>
        <dbReference type="ARBA" id="ARBA00037228"/>
    </source>
</evidence>
<protein>
    <submittedName>
        <fullName evidence="9">Uncharacterized protein</fullName>
    </submittedName>
</protein>
<keyword evidence="8" id="KW-1133">Transmembrane helix</keyword>
<keyword evidence="10" id="KW-1185">Reference proteome</keyword>
<comment type="similarity">
    <text evidence="2">Belongs to the plant rapid alkalinization factor (RALF) family.</text>
</comment>
<dbReference type="eggNOG" id="ENOG502SWZK">
    <property type="taxonomic scope" value="Eukaryota"/>
</dbReference>
<evidence type="ECO:0000313" key="9">
    <source>
        <dbReference type="EMBL" id="EOA34011.1"/>
    </source>
</evidence>
<dbReference type="PANTHER" id="PTHR34270:SF3">
    <property type="entry name" value="PROTEIN RALF-LIKE 16-RELATED"/>
    <property type="match status" value="1"/>
</dbReference>
<dbReference type="GO" id="GO:0040008">
    <property type="term" value="P:regulation of growth"/>
    <property type="evidence" value="ECO:0007669"/>
    <property type="project" value="UniProtKB-ARBA"/>
</dbReference>
<evidence type="ECO:0000256" key="4">
    <source>
        <dbReference type="ARBA" id="ARBA00022702"/>
    </source>
</evidence>
<dbReference type="GO" id="GO:0005576">
    <property type="term" value="C:extracellular region"/>
    <property type="evidence" value="ECO:0007669"/>
    <property type="project" value="UniProtKB-SubCell"/>
</dbReference>
<evidence type="ECO:0000256" key="6">
    <source>
        <dbReference type="ARBA" id="ARBA00023157"/>
    </source>
</evidence>
<dbReference type="InterPro" id="IPR008801">
    <property type="entry name" value="RALF"/>
</dbReference>
<evidence type="ECO:0000256" key="5">
    <source>
        <dbReference type="ARBA" id="ARBA00022729"/>
    </source>
</evidence>
<keyword evidence="5" id="KW-0732">Signal</keyword>
<proteinExistence type="inferred from homology"/>
<feature type="transmembrane region" description="Helical" evidence="8">
    <location>
        <begin position="6"/>
        <end position="24"/>
    </location>
</feature>
<evidence type="ECO:0000256" key="8">
    <source>
        <dbReference type="SAM" id="Phobius"/>
    </source>
</evidence>
<name>R0GEH6_9BRAS</name>
<dbReference type="AlphaFoldDB" id="R0GEH6"/>
<dbReference type="EMBL" id="KB870806">
    <property type="protein sequence ID" value="EOA34011.1"/>
    <property type="molecule type" value="Genomic_DNA"/>
</dbReference>
<dbReference type="GO" id="GO:0005179">
    <property type="term" value="F:hormone activity"/>
    <property type="evidence" value="ECO:0007669"/>
    <property type="project" value="UniProtKB-KW"/>
</dbReference>
<evidence type="ECO:0000256" key="2">
    <source>
        <dbReference type="ARBA" id="ARBA00009178"/>
    </source>
</evidence>
<accession>R0GEH6</accession>
<keyword evidence="8" id="KW-0472">Membrane</keyword>
<gene>
    <name evidence="9" type="ORF">CARUB_v10021507mg</name>
</gene>
<dbReference type="PANTHER" id="PTHR34270">
    <property type="entry name" value="PROTEIN RALF-LIKE 15-RELATED"/>
    <property type="match status" value="1"/>
</dbReference>
<comment type="function">
    <text evidence="7">Cell signaling peptide that may regulate plant stress, growth, and development. Mediates a rapid alkalinization of extracellular space by mediating a transient increase in the cytoplasmic Ca(2+) concentration leading to a calcium-dependent signaling events through a cell surface receptor and a concomitant activation of some intracellular mitogen-activated protein kinases.</text>
</comment>
<organism evidence="9 10">
    <name type="scientific">Capsella rubella</name>
    <dbReference type="NCBI Taxonomy" id="81985"/>
    <lineage>
        <taxon>Eukaryota</taxon>
        <taxon>Viridiplantae</taxon>
        <taxon>Streptophyta</taxon>
        <taxon>Embryophyta</taxon>
        <taxon>Tracheophyta</taxon>
        <taxon>Spermatophyta</taxon>
        <taxon>Magnoliopsida</taxon>
        <taxon>eudicotyledons</taxon>
        <taxon>Gunneridae</taxon>
        <taxon>Pentapetalae</taxon>
        <taxon>rosids</taxon>
        <taxon>malvids</taxon>
        <taxon>Brassicales</taxon>
        <taxon>Brassicaceae</taxon>
        <taxon>Camelineae</taxon>
        <taxon>Capsella</taxon>
    </lineage>
</organism>
<reference evidence="10" key="1">
    <citation type="journal article" date="2013" name="Nat. Genet.">
        <title>The Capsella rubella genome and the genomic consequences of rapid mating system evolution.</title>
        <authorList>
            <person name="Slotte T."/>
            <person name="Hazzouri K.M."/>
            <person name="Agren J.A."/>
            <person name="Koenig D."/>
            <person name="Maumus F."/>
            <person name="Guo Y.L."/>
            <person name="Steige K."/>
            <person name="Platts A.E."/>
            <person name="Escobar J.S."/>
            <person name="Newman L.K."/>
            <person name="Wang W."/>
            <person name="Mandakova T."/>
            <person name="Vello E."/>
            <person name="Smith L.M."/>
            <person name="Henz S.R."/>
            <person name="Steffen J."/>
            <person name="Takuno S."/>
            <person name="Brandvain Y."/>
            <person name="Coop G."/>
            <person name="Andolfatto P."/>
            <person name="Hu T.T."/>
            <person name="Blanchette M."/>
            <person name="Clark R.M."/>
            <person name="Quesneville H."/>
            <person name="Nordborg M."/>
            <person name="Gaut B.S."/>
            <person name="Lysak M.A."/>
            <person name="Jenkins J."/>
            <person name="Grimwood J."/>
            <person name="Chapman J."/>
            <person name="Prochnik S."/>
            <person name="Shu S."/>
            <person name="Rokhsar D."/>
            <person name="Schmutz J."/>
            <person name="Weigel D."/>
            <person name="Wright S.I."/>
        </authorList>
    </citation>
    <scope>NUCLEOTIDE SEQUENCE [LARGE SCALE GENOMIC DNA]</scope>
    <source>
        <strain evidence="10">cv. Monte Gargano</strain>
    </source>
</reference>
<dbReference type="Proteomes" id="UP000029121">
    <property type="component" value="Unassembled WGS sequence"/>
</dbReference>
<keyword evidence="3" id="KW-0964">Secreted</keyword>
<sequence>MVSNKSFIAFLYATMMIILVVFCGTKEARKYLGYGALAKDRDPTCSFHYPKGCIKHESNHYHRGCETSTRCRRDS</sequence>
<keyword evidence="4" id="KW-0372">Hormone</keyword>